<dbReference type="EMBL" id="CM047940">
    <property type="protein sequence ID" value="KAI9904583.1"/>
    <property type="molecule type" value="Genomic_DNA"/>
</dbReference>
<sequence length="628" mass="71469">MSGLDVDTLAPAIASGDFKSLEPILLQLEKHLTLRTYVSGYELSESDKKIWLAFRNSKVAIGLVRKGSFASVTRWFNYIEATHPEFAKEATTAAKPKKKAGANYNIGLENTENGVVTRFPPEPSGYLHIGHAKAALLNDYYGNRAYEGKMIVRFDDTNPSKEKQEYEDSIVEDVKLLEIKIDRITHTSDYFQELYETAERMIREGNAYADDTDQEIQKADRMNRLPSARRDRPAEESLAMFKEMKEGTELGRKHCIRARIQFDSNNGSMRDPIIYRFPNWADKEPAPHHRTGWTWNIYPTYDFACPVVDSREGVTHALRTTEYADRKEQYLWFLKALNIRPVAIQEFSRLNFIKTFLSKRKLTKVVDTGKVSGWDDPRMPTVRGIVRRGLLVAALRQFMVEQGPSRNIVTMDWNQIWSINSKMLEPTAPRHTAVEKKDVVVAEVANGPTAPEIKEQPKHPKEESLGTKKVGFSNRIFIDQADVATFAQDEKIALMGWTNAYVQGIETSPAPIKKLQLKLIENKAEEDWKTTKKITWLSANEGNFVEAELWDFGYLITKDTLEPEDELDDYLNPDSATMVEALVDANIRDLKAGQFLQLERKGFFRVDKALGDGPDGKAVLFKVPKGSK</sequence>
<name>A0ACC0VGJ0_9HYPO</name>
<dbReference type="Proteomes" id="UP001163324">
    <property type="component" value="Chromosome 1"/>
</dbReference>
<organism evidence="1 2">
    <name type="scientific">Trichothecium roseum</name>
    <dbReference type="NCBI Taxonomy" id="47278"/>
    <lineage>
        <taxon>Eukaryota</taxon>
        <taxon>Fungi</taxon>
        <taxon>Dikarya</taxon>
        <taxon>Ascomycota</taxon>
        <taxon>Pezizomycotina</taxon>
        <taxon>Sordariomycetes</taxon>
        <taxon>Hypocreomycetidae</taxon>
        <taxon>Hypocreales</taxon>
        <taxon>Hypocreales incertae sedis</taxon>
        <taxon>Trichothecium</taxon>
    </lineage>
</organism>
<keyword evidence="2" id="KW-1185">Reference proteome</keyword>
<comment type="caution">
    <text evidence="1">The sequence shown here is derived from an EMBL/GenBank/DDBJ whole genome shotgun (WGS) entry which is preliminary data.</text>
</comment>
<evidence type="ECO:0000313" key="1">
    <source>
        <dbReference type="EMBL" id="KAI9904583.1"/>
    </source>
</evidence>
<protein>
    <submittedName>
        <fullName evidence="1">Uncharacterized protein</fullName>
    </submittedName>
</protein>
<proteinExistence type="predicted"/>
<reference evidence="1" key="1">
    <citation type="submission" date="2022-10" db="EMBL/GenBank/DDBJ databases">
        <title>Complete Genome of Trichothecium roseum strain YXFP-22015, a Plant Pathogen Isolated from Citrus.</title>
        <authorList>
            <person name="Wang Y."/>
            <person name="Zhu L."/>
        </authorList>
    </citation>
    <scope>NUCLEOTIDE SEQUENCE</scope>
    <source>
        <strain evidence="1">YXFP-22015</strain>
    </source>
</reference>
<evidence type="ECO:0000313" key="2">
    <source>
        <dbReference type="Proteomes" id="UP001163324"/>
    </source>
</evidence>
<accession>A0ACC0VGJ0</accession>
<gene>
    <name evidence="1" type="ORF">N3K66_001112</name>
</gene>